<feature type="region of interest" description="Disordered" evidence="1">
    <location>
        <begin position="204"/>
        <end position="223"/>
    </location>
</feature>
<name>A0ABQ8UJG4_9EUKA</name>
<proteinExistence type="predicted"/>
<protein>
    <submittedName>
        <fullName evidence="3">Uncharacterized protein</fullName>
    </submittedName>
</protein>
<accession>A0ABQ8UJG4</accession>
<keyword evidence="2" id="KW-0812">Transmembrane</keyword>
<organism evidence="3 4">
    <name type="scientific">Paratrimastix pyriformis</name>
    <dbReference type="NCBI Taxonomy" id="342808"/>
    <lineage>
        <taxon>Eukaryota</taxon>
        <taxon>Metamonada</taxon>
        <taxon>Preaxostyla</taxon>
        <taxon>Paratrimastigidae</taxon>
        <taxon>Paratrimastix</taxon>
    </lineage>
</organism>
<reference evidence="3" key="1">
    <citation type="journal article" date="2022" name="bioRxiv">
        <title>Genomics of Preaxostyla Flagellates Illuminates Evolutionary Transitions and the Path Towards Mitochondrial Loss.</title>
        <authorList>
            <person name="Novak L.V.F."/>
            <person name="Treitli S.C."/>
            <person name="Pyrih J."/>
            <person name="Halakuc P."/>
            <person name="Pipaliya S.V."/>
            <person name="Vacek V."/>
            <person name="Brzon O."/>
            <person name="Soukal P."/>
            <person name="Eme L."/>
            <person name="Dacks J.B."/>
            <person name="Karnkowska A."/>
            <person name="Elias M."/>
            <person name="Hampl V."/>
        </authorList>
    </citation>
    <scope>NUCLEOTIDE SEQUENCE</scope>
    <source>
        <strain evidence="3">RCP-MX</strain>
    </source>
</reference>
<keyword evidence="2" id="KW-0472">Membrane</keyword>
<evidence type="ECO:0000256" key="1">
    <source>
        <dbReference type="SAM" id="MobiDB-lite"/>
    </source>
</evidence>
<evidence type="ECO:0000256" key="2">
    <source>
        <dbReference type="SAM" id="Phobius"/>
    </source>
</evidence>
<comment type="caution">
    <text evidence="3">The sequence shown here is derived from an EMBL/GenBank/DDBJ whole genome shotgun (WGS) entry which is preliminary data.</text>
</comment>
<dbReference type="EMBL" id="JAPMOS010000020">
    <property type="protein sequence ID" value="KAJ4459371.1"/>
    <property type="molecule type" value="Genomic_DNA"/>
</dbReference>
<feature type="transmembrane region" description="Helical" evidence="2">
    <location>
        <begin position="7"/>
        <end position="27"/>
    </location>
</feature>
<keyword evidence="4" id="KW-1185">Reference proteome</keyword>
<feature type="compositionally biased region" description="Pro residues" evidence="1">
    <location>
        <begin position="210"/>
        <end position="223"/>
    </location>
</feature>
<sequence length="595" mass="66907">MRLGVVLKRFILLAMIGSCFYFIYFAFSGPSSSWISSQRFTVSTPRSATPLLTLYSISHPTTLDAWRTLHRTLLAPYSPFEEPSLAKLDRAATTPFVMWVQDAILFEADLLPTLESLLDSMKQVAPSNSIPSVLLIGHLAEVPTRMADFFIWSKGLFAGSSSLMNYTAPNVAEATLRRHCGRVLQHRGERPFLTIDISGTVSAHKTGTPPFAPPHLPPQPPSALSPCFSTPSSLLYTAPGPAGPKDIALRVHPHVPRDAAILAKAGHLGGPLVTLMSSPRAPPTHCELLAMKSWHWMASRGLIDVLILGSHPDVVAAVAQFPEFSLETKFPTRWDLPVLKGCWQLVEQRGRTPFVMYTNGDIQFYPDLYTTAAAVLEEAQRLNKTRIMIAGRRINMEEDGLDRTTFHQWSGRPGYLQPVRDPLNTTDQREGTPSVLRDAWTLRQQPFPEDHYAAELTEGTGITQSIKVTGTFFQNNAMDYFCWTPGTIRWEEVYDYVLGRVCFDNWIMGYGNHAALKENMFTVDATNTVTAVHINHGRNRFESHEKPHNEWNKDLFREHLPIEPGLTDRALFFTYWQEVAGKRQIVFGTRQFKKK</sequence>
<evidence type="ECO:0000313" key="3">
    <source>
        <dbReference type="EMBL" id="KAJ4459371.1"/>
    </source>
</evidence>
<keyword evidence="2" id="KW-1133">Transmembrane helix</keyword>
<evidence type="ECO:0000313" key="4">
    <source>
        <dbReference type="Proteomes" id="UP001141327"/>
    </source>
</evidence>
<gene>
    <name evidence="3" type="ORF">PAPYR_4674</name>
</gene>
<dbReference type="Proteomes" id="UP001141327">
    <property type="component" value="Unassembled WGS sequence"/>
</dbReference>